<sequence>MVAPDGGAARPEMHDVLERQYFLAGLSEAQRERLFAAAVELSLAPGQTLFHQGEPAGAFFVVTAGRVKLYRLSLQGDEKIMGLAGAHDSFAEGVLFMPEPRYPVNAQALEASRVVAIACADYRQMLQESFDTCVSVMGKLTARIQGLLDEVESLTLRDSRYRVINYLIELLPSQNTAALRLRLPAPKSVIAARLSIRAETFSRTLRLLAEEELIVLRGGRAIEVPDPRRLRRALYA</sequence>
<dbReference type="SMART" id="SM00419">
    <property type="entry name" value="HTH_CRP"/>
    <property type="match status" value="1"/>
</dbReference>
<dbReference type="PANTHER" id="PTHR24567:SF68">
    <property type="entry name" value="DNA-BINDING TRANSCRIPTIONAL DUAL REGULATOR CRP"/>
    <property type="match status" value="1"/>
</dbReference>
<comment type="caution">
    <text evidence="6">The sequence shown here is derived from an EMBL/GenBank/DDBJ whole genome shotgun (WGS) entry which is preliminary data.</text>
</comment>
<evidence type="ECO:0000256" key="2">
    <source>
        <dbReference type="ARBA" id="ARBA00023125"/>
    </source>
</evidence>
<dbReference type="PROSITE" id="PS50042">
    <property type="entry name" value="CNMP_BINDING_3"/>
    <property type="match status" value="1"/>
</dbReference>
<evidence type="ECO:0000256" key="3">
    <source>
        <dbReference type="ARBA" id="ARBA00023163"/>
    </source>
</evidence>
<keyword evidence="3" id="KW-0804">Transcription</keyword>
<dbReference type="SUPFAM" id="SSF46785">
    <property type="entry name" value="Winged helix' DNA-binding domain"/>
    <property type="match status" value="1"/>
</dbReference>
<dbReference type="CDD" id="cd00038">
    <property type="entry name" value="CAP_ED"/>
    <property type="match status" value="1"/>
</dbReference>
<dbReference type="SUPFAM" id="SSF51206">
    <property type="entry name" value="cAMP-binding domain-like"/>
    <property type="match status" value="1"/>
</dbReference>
<dbReference type="AlphaFoldDB" id="A0A423PNR6"/>
<evidence type="ECO:0000259" key="4">
    <source>
        <dbReference type="PROSITE" id="PS50042"/>
    </source>
</evidence>
<dbReference type="InterPro" id="IPR050397">
    <property type="entry name" value="Env_Response_Regulators"/>
</dbReference>
<dbReference type="SMART" id="SM00100">
    <property type="entry name" value="cNMP"/>
    <property type="match status" value="1"/>
</dbReference>
<dbReference type="Pfam" id="PF13545">
    <property type="entry name" value="HTH_Crp_2"/>
    <property type="match status" value="1"/>
</dbReference>
<dbReference type="Gene3D" id="2.60.120.10">
    <property type="entry name" value="Jelly Rolls"/>
    <property type="match status" value="1"/>
</dbReference>
<proteinExistence type="predicted"/>
<protein>
    <submittedName>
        <fullName evidence="6">Crp/Fnr family transcription regulator</fullName>
    </submittedName>
</protein>
<dbReference type="GO" id="GO:0003700">
    <property type="term" value="F:DNA-binding transcription factor activity"/>
    <property type="evidence" value="ECO:0007669"/>
    <property type="project" value="TreeGrafter"/>
</dbReference>
<dbReference type="GO" id="GO:0003677">
    <property type="term" value="F:DNA binding"/>
    <property type="evidence" value="ECO:0007669"/>
    <property type="project" value="UniProtKB-KW"/>
</dbReference>
<gene>
    <name evidence="6" type="ORF">SAOR_08865</name>
</gene>
<dbReference type="Pfam" id="PF00027">
    <property type="entry name" value="cNMP_binding"/>
    <property type="match status" value="1"/>
</dbReference>
<keyword evidence="1" id="KW-0805">Transcription regulation</keyword>
<organism evidence="6 7">
    <name type="scientific">Salinisphaera orenii MK-B5</name>
    <dbReference type="NCBI Taxonomy" id="856730"/>
    <lineage>
        <taxon>Bacteria</taxon>
        <taxon>Pseudomonadati</taxon>
        <taxon>Pseudomonadota</taxon>
        <taxon>Gammaproteobacteria</taxon>
        <taxon>Salinisphaerales</taxon>
        <taxon>Salinisphaeraceae</taxon>
        <taxon>Salinisphaera</taxon>
    </lineage>
</organism>
<feature type="domain" description="HTH crp-type" evidence="5">
    <location>
        <begin position="157"/>
        <end position="228"/>
    </location>
</feature>
<dbReference type="Gene3D" id="1.10.10.10">
    <property type="entry name" value="Winged helix-like DNA-binding domain superfamily/Winged helix DNA-binding domain"/>
    <property type="match status" value="1"/>
</dbReference>
<dbReference type="InterPro" id="IPR014710">
    <property type="entry name" value="RmlC-like_jellyroll"/>
</dbReference>
<evidence type="ECO:0000313" key="6">
    <source>
        <dbReference type="EMBL" id="ROO27264.1"/>
    </source>
</evidence>
<evidence type="ECO:0000256" key="1">
    <source>
        <dbReference type="ARBA" id="ARBA00023015"/>
    </source>
</evidence>
<dbReference type="PROSITE" id="PS51063">
    <property type="entry name" value="HTH_CRP_2"/>
    <property type="match status" value="1"/>
</dbReference>
<evidence type="ECO:0000313" key="7">
    <source>
        <dbReference type="Proteomes" id="UP000283993"/>
    </source>
</evidence>
<dbReference type="GO" id="GO:0005829">
    <property type="term" value="C:cytosol"/>
    <property type="evidence" value="ECO:0007669"/>
    <property type="project" value="TreeGrafter"/>
</dbReference>
<dbReference type="InterPro" id="IPR036388">
    <property type="entry name" value="WH-like_DNA-bd_sf"/>
</dbReference>
<reference evidence="6 7" key="1">
    <citation type="submission" date="2013-10" db="EMBL/GenBank/DDBJ databases">
        <title>Salinisphaera orenii MK-B5 Genome Sequencing.</title>
        <authorList>
            <person name="Lai Q."/>
            <person name="Li C."/>
            <person name="Shao Z."/>
        </authorList>
    </citation>
    <scope>NUCLEOTIDE SEQUENCE [LARGE SCALE GENOMIC DNA]</scope>
    <source>
        <strain evidence="6 7">MK-B5</strain>
    </source>
</reference>
<accession>A0A423PNR6</accession>
<keyword evidence="7" id="KW-1185">Reference proteome</keyword>
<keyword evidence="2" id="KW-0238">DNA-binding</keyword>
<evidence type="ECO:0000259" key="5">
    <source>
        <dbReference type="PROSITE" id="PS51063"/>
    </source>
</evidence>
<dbReference type="InterPro" id="IPR018490">
    <property type="entry name" value="cNMP-bd_dom_sf"/>
</dbReference>
<dbReference type="InterPro" id="IPR036390">
    <property type="entry name" value="WH_DNA-bd_sf"/>
</dbReference>
<feature type="domain" description="Cyclic nucleotide-binding" evidence="4">
    <location>
        <begin position="22"/>
        <end position="126"/>
    </location>
</feature>
<dbReference type="InterPro" id="IPR000595">
    <property type="entry name" value="cNMP-bd_dom"/>
</dbReference>
<name>A0A423PNR6_9GAMM</name>
<dbReference type="Proteomes" id="UP000283993">
    <property type="component" value="Unassembled WGS sequence"/>
</dbReference>
<dbReference type="InterPro" id="IPR012318">
    <property type="entry name" value="HTH_CRP"/>
</dbReference>
<dbReference type="PANTHER" id="PTHR24567">
    <property type="entry name" value="CRP FAMILY TRANSCRIPTIONAL REGULATORY PROTEIN"/>
    <property type="match status" value="1"/>
</dbReference>
<dbReference type="EMBL" id="AYKH01000014">
    <property type="protein sequence ID" value="ROO27264.1"/>
    <property type="molecule type" value="Genomic_DNA"/>
</dbReference>